<dbReference type="InterPro" id="IPR036047">
    <property type="entry name" value="F-box-like_dom_sf"/>
</dbReference>
<comment type="caution">
    <text evidence="3">The sequence shown here is derived from an EMBL/GenBank/DDBJ whole genome shotgun (WGS) entry which is preliminary data.</text>
</comment>
<dbReference type="SMART" id="SM00256">
    <property type="entry name" value="FBOX"/>
    <property type="match status" value="1"/>
</dbReference>
<name>A0A409WJX3_PSICY</name>
<evidence type="ECO:0000256" key="1">
    <source>
        <dbReference type="SAM" id="MobiDB-lite"/>
    </source>
</evidence>
<dbReference type="Proteomes" id="UP000283269">
    <property type="component" value="Unassembled WGS sequence"/>
</dbReference>
<feature type="region of interest" description="Disordered" evidence="1">
    <location>
        <begin position="15"/>
        <end position="72"/>
    </location>
</feature>
<dbReference type="PROSITE" id="PS50181">
    <property type="entry name" value="FBOX"/>
    <property type="match status" value="1"/>
</dbReference>
<dbReference type="Pfam" id="PF12937">
    <property type="entry name" value="F-box-like"/>
    <property type="match status" value="1"/>
</dbReference>
<protein>
    <recommendedName>
        <fullName evidence="2">F-box domain-containing protein</fullName>
    </recommendedName>
</protein>
<keyword evidence="4" id="KW-1185">Reference proteome</keyword>
<dbReference type="STRING" id="93625.A0A409WJX3"/>
<reference evidence="3 4" key="1">
    <citation type="journal article" date="2018" name="Evol. Lett.">
        <title>Horizontal gene cluster transfer increased hallucinogenic mushroom diversity.</title>
        <authorList>
            <person name="Reynolds H.T."/>
            <person name="Vijayakumar V."/>
            <person name="Gluck-Thaler E."/>
            <person name="Korotkin H.B."/>
            <person name="Matheny P.B."/>
            <person name="Slot J.C."/>
        </authorList>
    </citation>
    <scope>NUCLEOTIDE SEQUENCE [LARGE SCALE GENOMIC DNA]</scope>
    <source>
        <strain evidence="3 4">2631</strain>
    </source>
</reference>
<evidence type="ECO:0000313" key="3">
    <source>
        <dbReference type="EMBL" id="PPQ78815.1"/>
    </source>
</evidence>
<feature type="region of interest" description="Disordered" evidence="1">
    <location>
        <begin position="163"/>
        <end position="254"/>
    </location>
</feature>
<proteinExistence type="predicted"/>
<feature type="domain" description="F-box" evidence="2">
    <location>
        <begin position="87"/>
        <end position="133"/>
    </location>
</feature>
<dbReference type="SUPFAM" id="SSF81383">
    <property type="entry name" value="F-box domain"/>
    <property type="match status" value="1"/>
</dbReference>
<gene>
    <name evidence="3" type="ORF">CVT25_010684</name>
</gene>
<sequence>MSLLQGVLRSNTEDLDNGLKNIRLNGKRRTSYEDKDSKDKEDSDSDDLVNVVSLPGTPARTRPSSPVRGASSRLATKSPLTITANRLDPLKAFPTELSQRIFNKLSIKDLAKCSLVSKKWARSQTLNYVWFQHYRKENFHDDSLPPGKWTKRESKQNWRQVYLKSAKDRSPTSTSFSRSGSGYNSPSRNMSGYQTPRELKEEQWKAELEAASKPGKLEMREMYKELGGRKSRGKTKLGSSGIRDKGGWDDGGDW</sequence>
<dbReference type="InParanoid" id="A0A409WJX3"/>
<dbReference type="OrthoDB" id="6419443at2759"/>
<dbReference type="EMBL" id="NHYD01003406">
    <property type="protein sequence ID" value="PPQ78815.1"/>
    <property type="molecule type" value="Genomic_DNA"/>
</dbReference>
<dbReference type="Gene3D" id="1.20.1280.50">
    <property type="match status" value="1"/>
</dbReference>
<dbReference type="InterPro" id="IPR001810">
    <property type="entry name" value="F-box_dom"/>
</dbReference>
<feature type="compositionally biased region" description="Basic and acidic residues" evidence="1">
    <location>
        <begin position="197"/>
        <end position="228"/>
    </location>
</feature>
<organism evidence="3 4">
    <name type="scientific">Psilocybe cyanescens</name>
    <dbReference type="NCBI Taxonomy" id="93625"/>
    <lineage>
        <taxon>Eukaryota</taxon>
        <taxon>Fungi</taxon>
        <taxon>Dikarya</taxon>
        <taxon>Basidiomycota</taxon>
        <taxon>Agaricomycotina</taxon>
        <taxon>Agaricomycetes</taxon>
        <taxon>Agaricomycetidae</taxon>
        <taxon>Agaricales</taxon>
        <taxon>Agaricineae</taxon>
        <taxon>Strophariaceae</taxon>
        <taxon>Psilocybe</taxon>
    </lineage>
</organism>
<evidence type="ECO:0000259" key="2">
    <source>
        <dbReference type="PROSITE" id="PS50181"/>
    </source>
</evidence>
<accession>A0A409WJX3</accession>
<dbReference type="AlphaFoldDB" id="A0A409WJX3"/>
<feature type="compositionally biased region" description="Low complexity" evidence="1">
    <location>
        <begin position="171"/>
        <end position="189"/>
    </location>
</feature>
<feature type="compositionally biased region" description="Basic and acidic residues" evidence="1">
    <location>
        <begin position="30"/>
        <end position="41"/>
    </location>
</feature>
<evidence type="ECO:0000313" key="4">
    <source>
        <dbReference type="Proteomes" id="UP000283269"/>
    </source>
</evidence>